<evidence type="ECO:0000313" key="11">
    <source>
        <dbReference type="Proteomes" id="UP000261600"/>
    </source>
</evidence>
<evidence type="ECO:0000256" key="5">
    <source>
        <dbReference type="ARBA" id="ARBA00023136"/>
    </source>
</evidence>
<dbReference type="STRING" id="43700.ENSMALP00000006846"/>
<organism evidence="10 11">
    <name type="scientific">Monopterus albus</name>
    <name type="common">Swamp eel</name>
    <dbReference type="NCBI Taxonomy" id="43700"/>
    <lineage>
        <taxon>Eukaryota</taxon>
        <taxon>Metazoa</taxon>
        <taxon>Chordata</taxon>
        <taxon>Craniata</taxon>
        <taxon>Vertebrata</taxon>
        <taxon>Euteleostomi</taxon>
        <taxon>Actinopterygii</taxon>
        <taxon>Neopterygii</taxon>
        <taxon>Teleostei</taxon>
        <taxon>Neoteleostei</taxon>
        <taxon>Acanthomorphata</taxon>
        <taxon>Anabantaria</taxon>
        <taxon>Synbranchiformes</taxon>
        <taxon>Synbranchidae</taxon>
        <taxon>Monopterus</taxon>
    </lineage>
</organism>
<evidence type="ECO:0000256" key="7">
    <source>
        <dbReference type="ARBA" id="ARBA00023180"/>
    </source>
</evidence>
<dbReference type="InterPro" id="IPR013106">
    <property type="entry name" value="Ig_V-set"/>
</dbReference>
<evidence type="ECO:0000256" key="8">
    <source>
        <dbReference type="SAM" id="Phobius"/>
    </source>
</evidence>
<keyword evidence="5 8" id="KW-0472">Membrane</keyword>
<dbReference type="InterPro" id="IPR003599">
    <property type="entry name" value="Ig_sub"/>
</dbReference>
<name>A0A3Q3Q8F6_MONAL</name>
<proteinExistence type="predicted"/>
<evidence type="ECO:0000256" key="3">
    <source>
        <dbReference type="ARBA" id="ARBA00022729"/>
    </source>
</evidence>
<keyword evidence="6" id="KW-1015">Disulfide bond</keyword>
<dbReference type="PANTHER" id="PTHR19433:SF111">
    <property type="entry name" value="T CELL RECEPTOR ALPHA VARIABLE 4"/>
    <property type="match status" value="1"/>
</dbReference>
<dbReference type="AlphaFoldDB" id="A0A3Q3Q8F6"/>
<feature type="transmembrane region" description="Helical" evidence="8">
    <location>
        <begin position="129"/>
        <end position="150"/>
    </location>
</feature>
<keyword evidence="7" id="KW-0325">Glycoprotein</keyword>
<keyword evidence="11" id="KW-1185">Reference proteome</keyword>
<dbReference type="Proteomes" id="UP000261600">
    <property type="component" value="Unplaced"/>
</dbReference>
<reference evidence="10" key="2">
    <citation type="submission" date="2025-09" db="UniProtKB">
        <authorList>
            <consortium name="Ensembl"/>
        </authorList>
    </citation>
    <scope>IDENTIFICATION</scope>
</reference>
<dbReference type="InterPro" id="IPR013783">
    <property type="entry name" value="Ig-like_fold"/>
</dbReference>
<reference evidence="10" key="1">
    <citation type="submission" date="2025-08" db="UniProtKB">
        <authorList>
            <consortium name="Ensembl"/>
        </authorList>
    </citation>
    <scope>IDENTIFICATION</scope>
</reference>
<evidence type="ECO:0000313" key="10">
    <source>
        <dbReference type="Ensembl" id="ENSMALP00000006846.1"/>
    </source>
</evidence>
<dbReference type="SUPFAM" id="SSF48726">
    <property type="entry name" value="Immunoglobulin"/>
    <property type="match status" value="1"/>
</dbReference>
<dbReference type="Pfam" id="PF07686">
    <property type="entry name" value="V-set"/>
    <property type="match status" value="1"/>
</dbReference>
<feature type="domain" description="Ig-like" evidence="9">
    <location>
        <begin position="1"/>
        <end position="91"/>
    </location>
</feature>
<evidence type="ECO:0000256" key="1">
    <source>
        <dbReference type="ARBA" id="ARBA00004236"/>
    </source>
</evidence>
<keyword evidence="3" id="KW-0732">Signal</keyword>
<dbReference type="InterPro" id="IPR036179">
    <property type="entry name" value="Ig-like_dom_sf"/>
</dbReference>
<dbReference type="InterPro" id="IPR052051">
    <property type="entry name" value="TCR_complex_component"/>
</dbReference>
<dbReference type="Ensembl" id="ENSMALT00000006990.1">
    <property type="protein sequence ID" value="ENSMALP00000006846.1"/>
    <property type="gene ID" value="ENSMALG00000004863.1"/>
</dbReference>
<protein>
    <recommendedName>
        <fullName evidence="9">Ig-like domain-containing protein</fullName>
    </recommendedName>
</protein>
<dbReference type="PANTHER" id="PTHR19433">
    <property type="entry name" value="T-CELL RECEPTOR ALPHA CHAIN V REGION-RELATED"/>
    <property type="match status" value="1"/>
</dbReference>
<keyword evidence="8" id="KW-0812">Transmembrane</keyword>
<accession>A0A3Q3Q8F6</accession>
<dbReference type="GO" id="GO:0002376">
    <property type="term" value="P:immune system process"/>
    <property type="evidence" value="ECO:0007669"/>
    <property type="project" value="UniProtKB-KW"/>
</dbReference>
<dbReference type="SMART" id="SM00409">
    <property type="entry name" value="IG"/>
    <property type="match status" value="1"/>
</dbReference>
<keyword evidence="2" id="KW-1003">Cell membrane</keyword>
<comment type="subcellular location">
    <subcellularLocation>
        <location evidence="1">Cell membrane</location>
    </subcellularLocation>
</comment>
<evidence type="ECO:0000256" key="6">
    <source>
        <dbReference type="ARBA" id="ARBA00023157"/>
    </source>
</evidence>
<dbReference type="GO" id="GO:0009617">
    <property type="term" value="P:response to bacterium"/>
    <property type="evidence" value="ECO:0007669"/>
    <property type="project" value="TreeGrafter"/>
</dbReference>
<sequence>CLVVSSQTVDVQPGEPVTLLCSNISTTPTQTDWFRVVNRTEVSCISSMYGSDGEASYCHGFRYGFEMSSYNSTIFLKINQVKLSDSGLYFCGFYMNKHTVIGNATDLSIKTQCNTIISLKEESDRMTSLTTVILGGLTVILTIVVTVLAVKIRKLQTAVKEETPAERRKVNLKNSV</sequence>
<evidence type="ECO:0000259" key="9">
    <source>
        <dbReference type="PROSITE" id="PS50835"/>
    </source>
</evidence>
<evidence type="ECO:0000256" key="4">
    <source>
        <dbReference type="ARBA" id="ARBA00022859"/>
    </source>
</evidence>
<dbReference type="PROSITE" id="PS50835">
    <property type="entry name" value="IG_LIKE"/>
    <property type="match status" value="1"/>
</dbReference>
<evidence type="ECO:0000256" key="2">
    <source>
        <dbReference type="ARBA" id="ARBA00022475"/>
    </source>
</evidence>
<dbReference type="Gene3D" id="2.60.40.10">
    <property type="entry name" value="Immunoglobulins"/>
    <property type="match status" value="1"/>
</dbReference>
<keyword evidence="4" id="KW-0391">Immunity</keyword>
<keyword evidence="8" id="KW-1133">Transmembrane helix</keyword>
<dbReference type="InterPro" id="IPR007110">
    <property type="entry name" value="Ig-like_dom"/>
</dbReference>
<dbReference type="GO" id="GO:0005886">
    <property type="term" value="C:plasma membrane"/>
    <property type="evidence" value="ECO:0007669"/>
    <property type="project" value="UniProtKB-SubCell"/>
</dbReference>